<organism evidence="5 6">
    <name type="scientific">Boudabousia liubingyangii</name>
    <dbReference type="NCBI Taxonomy" id="1921764"/>
    <lineage>
        <taxon>Bacteria</taxon>
        <taxon>Bacillati</taxon>
        <taxon>Actinomycetota</taxon>
        <taxon>Actinomycetes</taxon>
        <taxon>Actinomycetales</taxon>
        <taxon>Actinomycetaceae</taxon>
        <taxon>Boudabousia</taxon>
    </lineage>
</organism>
<dbReference type="InterPro" id="IPR029069">
    <property type="entry name" value="HotDog_dom_sf"/>
</dbReference>
<dbReference type="STRING" id="1921764.BSR28_02610"/>
<dbReference type="GO" id="GO:0009062">
    <property type="term" value="P:fatty acid catabolic process"/>
    <property type="evidence" value="ECO:0007669"/>
    <property type="project" value="TreeGrafter"/>
</dbReference>
<keyword evidence="2" id="KW-0378">Hydrolase</keyword>
<evidence type="ECO:0000313" key="5">
    <source>
        <dbReference type="EMBL" id="OKL48794.1"/>
    </source>
</evidence>
<dbReference type="PANTHER" id="PTHR11066">
    <property type="entry name" value="ACYL-COA THIOESTERASE"/>
    <property type="match status" value="1"/>
</dbReference>
<evidence type="ECO:0008006" key="7">
    <source>
        <dbReference type="Google" id="ProtNLM"/>
    </source>
</evidence>
<dbReference type="SUPFAM" id="SSF54637">
    <property type="entry name" value="Thioesterase/thiol ester dehydrase-isomerase"/>
    <property type="match status" value="2"/>
</dbReference>
<gene>
    <name evidence="5" type="ORF">BSR29_02750</name>
</gene>
<dbReference type="Proteomes" id="UP000186785">
    <property type="component" value="Unassembled WGS sequence"/>
</dbReference>
<dbReference type="InterPro" id="IPR042171">
    <property type="entry name" value="Acyl-CoA_hotdog"/>
</dbReference>
<evidence type="ECO:0000259" key="3">
    <source>
        <dbReference type="Pfam" id="PF13622"/>
    </source>
</evidence>
<dbReference type="GO" id="GO:0047617">
    <property type="term" value="F:fatty acyl-CoA hydrolase activity"/>
    <property type="evidence" value="ECO:0007669"/>
    <property type="project" value="InterPro"/>
</dbReference>
<sequence length="316" mass="35008">MNNSFAPIPVPEFYTEPLAGVLNALRLRPLEDNSLSGESLPQVFSHIYGGQLLAQGALAAAALIDEDRQDNLYSLHTSFLRAGSTEAPIELRPTLLHQGRSFSTVQANAWQNERHLMQLNASFQVPEKGLEFPGATPPEVPGPEGLTSNLEIFALIDNPVAKFLGRTSAFEVRHVDGDLYGNPRPGNDHRIWIRPRTALPVMRQVVHRAMLAYVLDQLMMEPMLRKHRLSWATDGLALASLDHAMWFHENLDINDWHLLVFSSPHSSGALGLSQVEIFNRSGDLLASATQQAMIRIINDGGRWAFDGRGIPNSEKA</sequence>
<comment type="similarity">
    <text evidence="1">Belongs to the C/M/P thioester hydrolase family.</text>
</comment>
<protein>
    <recommendedName>
        <fullName evidence="7">Acyl-CoA thioesterase II</fullName>
    </recommendedName>
</protein>
<evidence type="ECO:0000256" key="1">
    <source>
        <dbReference type="ARBA" id="ARBA00006538"/>
    </source>
</evidence>
<dbReference type="InterPro" id="IPR003703">
    <property type="entry name" value="Acyl_CoA_thio"/>
</dbReference>
<comment type="caution">
    <text evidence="5">The sequence shown here is derived from an EMBL/GenBank/DDBJ whole genome shotgun (WGS) entry which is preliminary data.</text>
</comment>
<dbReference type="EMBL" id="MQSV01000002">
    <property type="protein sequence ID" value="OKL48794.1"/>
    <property type="molecule type" value="Genomic_DNA"/>
</dbReference>
<evidence type="ECO:0000259" key="4">
    <source>
        <dbReference type="Pfam" id="PF20789"/>
    </source>
</evidence>
<dbReference type="PANTHER" id="PTHR11066:SF34">
    <property type="entry name" value="ACYL-COENZYME A THIOESTERASE 8"/>
    <property type="match status" value="1"/>
</dbReference>
<dbReference type="InterPro" id="IPR049449">
    <property type="entry name" value="TesB_ACOT8-like_N"/>
</dbReference>
<dbReference type="RefSeq" id="WP_073708802.1">
    <property type="nucleotide sequence ID" value="NZ_MQSV01000002.1"/>
</dbReference>
<keyword evidence="6" id="KW-1185">Reference proteome</keyword>
<dbReference type="CDD" id="cd03444">
    <property type="entry name" value="Thioesterase_II_repeat1"/>
    <property type="match status" value="1"/>
</dbReference>
<dbReference type="Gene3D" id="2.40.160.210">
    <property type="entry name" value="Acyl-CoA thioesterase, double hotdog domain"/>
    <property type="match status" value="1"/>
</dbReference>
<evidence type="ECO:0000256" key="2">
    <source>
        <dbReference type="ARBA" id="ARBA00022801"/>
    </source>
</evidence>
<accession>A0A1Q5PML7</accession>
<name>A0A1Q5PML7_9ACTO</name>
<dbReference type="AlphaFoldDB" id="A0A1Q5PML7"/>
<dbReference type="GO" id="GO:0006637">
    <property type="term" value="P:acyl-CoA metabolic process"/>
    <property type="evidence" value="ECO:0007669"/>
    <property type="project" value="InterPro"/>
</dbReference>
<evidence type="ECO:0000313" key="6">
    <source>
        <dbReference type="Proteomes" id="UP000186785"/>
    </source>
</evidence>
<feature type="domain" description="Acyl-CoA thioesterase-like N-terminal HotDog" evidence="3">
    <location>
        <begin position="46"/>
        <end position="124"/>
    </location>
</feature>
<feature type="domain" description="Acyl-CoA thioesterase-like C-terminal" evidence="4">
    <location>
        <begin position="164"/>
        <end position="294"/>
    </location>
</feature>
<dbReference type="Pfam" id="PF20789">
    <property type="entry name" value="4HBT_3C"/>
    <property type="match status" value="1"/>
</dbReference>
<proteinExistence type="inferred from homology"/>
<dbReference type="InterPro" id="IPR049450">
    <property type="entry name" value="ACOT8-like_C"/>
</dbReference>
<dbReference type="Pfam" id="PF13622">
    <property type="entry name" value="4HBT_3"/>
    <property type="match status" value="1"/>
</dbReference>
<reference evidence="5 6" key="1">
    <citation type="submission" date="2016-11" db="EMBL/GenBank/DDBJ databases">
        <title>Actinomyces gypaetusis sp. nov. isolated from the vulture Gypaetus barbatus in Qinghai Tibet Plateau China.</title>
        <authorList>
            <person name="Meng X."/>
        </authorList>
    </citation>
    <scope>NUCLEOTIDE SEQUENCE [LARGE SCALE GENOMIC DNA]</scope>
    <source>
        <strain evidence="5 6">VUL4_2</strain>
    </source>
</reference>